<comment type="caution">
    <text evidence="1">The sequence shown here is derived from an EMBL/GenBank/DDBJ whole genome shotgun (WGS) entry which is preliminary data.</text>
</comment>
<name>A0ABV0S0Y7_9TELE</name>
<dbReference type="EMBL" id="JAHRIN010062410">
    <property type="protein sequence ID" value="MEQ2213576.1"/>
    <property type="molecule type" value="Genomic_DNA"/>
</dbReference>
<reference evidence="1 2" key="1">
    <citation type="submission" date="2021-06" db="EMBL/GenBank/DDBJ databases">
        <authorList>
            <person name="Palmer J.M."/>
        </authorList>
    </citation>
    <scope>NUCLEOTIDE SEQUENCE [LARGE SCALE GENOMIC DNA]</scope>
    <source>
        <strain evidence="1 2">XC_2019</strain>
        <tissue evidence="1">Muscle</tissue>
    </source>
</reference>
<sequence>LESKVHSGEKKAEALAKDKMRVEAELEAMTKKSHDASGQLVSISQELLKKER</sequence>
<gene>
    <name evidence="1" type="ORF">XENOCAPTIV_017259</name>
</gene>
<evidence type="ECO:0000313" key="1">
    <source>
        <dbReference type="EMBL" id="MEQ2213576.1"/>
    </source>
</evidence>
<evidence type="ECO:0000313" key="2">
    <source>
        <dbReference type="Proteomes" id="UP001434883"/>
    </source>
</evidence>
<protein>
    <submittedName>
        <fullName evidence="1">Uncharacterized protein</fullName>
    </submittedName>
</protein>
<organism evidence="1 2">
    <name type="scientific">Xenoophorus captivus</name>
    <dbReference type="NCBI Taxonomy" id="1517983"/>
    <lineage>
        <taxon>Eukaryota</taxon>
        <taxon>Metazoa</taxon>
        <taxon>Chordata</taxon>
        <taxon>Craniata</taxon>
        <taxon>Vertebrata</taxon>
        <taxon>Euteleostomi</taxon>
        <taxon>Actinopterygii</taxon>
        <taxon>Neopterygii</taxon>
        <taxon>Teleostei</taxon>
        <taxon>Neoteleostei</taxon>
        <taxon>Acanthomorphata</taxon>
        <taxon>Ovalentaria</taxon>
        <taxon>Atherinomorphae</taxon>
        <taxon>Cyprinodontiformes</taxon>
        <taxon>Goodeidae</taxon>
        <taxon>Xenoophorus</taxon>
    </lineage>
</organism>
<proteinExistence type="predicted"/>
<accession>A0ABV0S0Y7</accession>
<feature type="non-terminal residue" evidence="1">
    <location>
        <position position="1"/>
    </location>
</feature>
<dbReference type="Proteomes" id="UP001434883">
    <property type="component" value="Unassembled WGS sequence"/>
</dbReference>
<keyword evidence="2" id="KW-1185">Reference proteome</keyword>